<evidence type="ECO:0000313" key="2">
    <source>
        <dbReference type="Proteomes" id="UP001167796"/>
    </source>
</evidence>
<dbReference type="EMBL" id="JAUQSX010000007">
    <property type="protein sequence ID" value="MDO7847745.1"/>
    <property type="molecule type" value="Genomic_DNA"/>
</dbReference>
<reference evidence="1" key="1">
    <citation type="submission" date="2023-07" db="EMBL/GenBank/DDBJ databases">
        <authorList>
            <person name="Kim M.K."/>
        </authorList>
    </citation>
    <scope>NUCLEOTIDE SEQUENCE</scope>
    <source>
        <strain evidence="1">M29</strain>
    </source>
</reference>
<organism evidence="1 2">
    <name type="scientific">Hymenobacter mellowenesis</name>
    <dbReference type="NCBI Taxonomy" id="3063995"/>
    <lineage>
        <taxon>Bacteria</taxon>
        <taxon>Pseudomonadati</taxon>
        <taxon>Bacteroidota</taxon>
        <taxon>Cytophagia</taxon>
        <taxon>Cytophagales</taxon>
        <taxon>Hymenobacteraceae</taxon>
        <taxon>Hymenobacter</taxon>
    </lineage>
</organism>
<evidence type="ECO:0000313" key="1">
    <source>
        <dbReference type="EMBL" id="MDO7847745.1"/>
    </source>
</evidence>
<proteinExistence type="predicted"/>
<gene>
    <name evidence="1" type="ORF">Q5H92_15360</name>
</gene>
<sequence>MVVLSWPILREFSKQHPDAANALKDWYQQVSLADWRTLADVRQFSNTVDYVGNFRYVFNIRGNRYRLIAAIVFSTRTVFVKFIGTHQEYDVVDAATIDYSKP</sequence>
<accession>A0ABT9AF29</accession>
<keyword evidence="2" id="KW-1185">Reference proteome</keyword>
<dbReference type="Pfam" id="PF09907">
    <property type="entry name" value="HigB_toxin"/>
    <property type="match status" value="1"/>
</dbReference>
<dbReference type="InterPro" id="IPR018669">
    <property type="entry name" value="Toxin_HigB"/>
</dbReference>
<name>A0ABT9AF29_9BACT</name>
<comment type="caution">
    <text evidence="1">The sequence shown here is derived from an EMBL/GenBank/DDBJ whole genome shotgun (WGS) entry which is preliminary data.</text>
</comment>
<protein>
    <submittedName>
        <fullName evidence="1">Type II toxin-antitoxin system HigB family toxin</fullName>
    </submittedName>
</protein>
<dbReference type="Proteomes" id="UP001167796">
    <property type="component" value="Unassembled WGS sequence"/>
</dbReference>
<dbReference type="RefSeq" id="WP_305012425.1">
    <property type="nucleotide sequence ID" value="NZ_JAUQSX010000007.1"/>
</dbReference>